<evidence type="ECO:0000259" key="1">
    <source>
        <dbReference type="Pfam" id="PF12728"/>
    </source>
</evidence>
<organism evidence="2 3">
    <name type="scientific">Corynebacterium poyangense</name>
    <dbReference type="NCBI Taxonomy" id="2684405"/>
    <lineage>
        <taxon>Bacteria</taxon>
        <taxon>Bacillati</taxon>
        <taxon>Actinomycetota</taxon>
        <taxon>Actinomycetes</taxon>
        <taxon>Mycobacteriales</taxon>
        <taxon>Corynebacteriaceae</taxon>
        <taxon>Corynebacterium</taxon>
    </lineage>
</organism>
<evidence type="ECO:0000313" key="2">
    <source>
        <dbReference type="EMBL" id="QNQ90866.1"/>
    </source>
</evidence>
<dbReference type="Proteomes" id="UP000516320">
    <property type="component" value="Chromosome"/>
</dbReference>
<protein>
    <submittedName>
        <fullName evidence="2">Helix-turn-helix domain-containing protein</fullName>
    </submittedName>
</protein>
<dbReference type="AlphaFoldDB" id="A0A7H0SQP1"/>
<evidence type="ECO:0000313" key="3">
    <source>
        <dbReference type="Proteomes" id="UP000516320"/>
    </source>
</evidence>
<dbReference type="InterPro" id="IPR041657">
    <property type="entry name" value="HTH_17"/>
</dbReference>
<sequence length="64" mass="7115">MMYMNHLDLIGTKDVARIIGRSRATVLRMVQAGELTPAGFIGNRKIRVFSRAEIEALARNEGAK</sequence>
<dbReference type="EMBL" id="CP046884">
    <property type="protein sequence ID" value="QNQ90866.1"/>
    <property type="molecule type" value="Genomic_DNA"/>
</dbReference>
<dbReference type="SUPFAM" id="SSF46955">
    <property type="entry name" value="Putative DNA-binding domain"/>
    <property type="match status" value="1"/>
</dbReference>
<accession>A0A7H0SQP1</accession>
<dbReference type="KEGG" id="cpoy:GP475_09610"/>
<dbReference type="Pfam" id="PF12728">
    <property type="entry name" value="HTH_17"/>
    <property type="match status" value="1"/>
</dbReference>
<keyword evidence="3" id="KW-1185">Reference proteome</keyword>
<proteinExistence type="predicted"/>
<feature type="domain" description="Helix-turn-helix" evidence="1">
    <location>
        <begin position="11"/>
        <end position="60"/>
    </location>
</feature>
<name>A0A7H0SQP1_9CORY</name>
<dbReference type="InterPro" id="IPR009061">
    <property type="entry name" value="DNA-bd_dom_put_sf"/>
</dbReference>
<reference evidence="2 3" key="1">
    <citation type="submission" date="2019-12" db="EMBL/GenBank/DDBJ databases">
        <title>Corynebacterium sp. nov., isolated from feces of the Anser Albifrons in China.</title>
        <authorList>
            <person name="Liu Q."/>
        </authorList>
    </citation>
    <scope>NUCLEOTIDE SEQUENCE [LARGE SCALE GENOMIC DNA]</scope>
    <source>
        <strain evidence="2 3">4H37-19</strain>
    </source>
</reference>
<gene>
    <name evidence="2" type="ORF">GP475_09610</name>
</gene>